<reference evidence="1" key="1">
    <citation type="submission" date="2019-08" db="EMBL/GenBank/DDBJ databases">
        <authorList>
            <person name="Kucharzyk K."/>
            <person name="Murdoch R.W."/>
            <person name="Higgins S."/>
            <person name="Loffler F."/>
        </authorList>
    </citation>
    <scope>NUCLEOTIDE SEQUENCE</scope>
</reference>
<evidence type="ECO:0000313" key="1">
    <source>
        <dbReference type="EMBL" id="MPM36466.1"/>
    </source>
</evidence>
<dbReference type="AlphaFoldDB" id="A0A644Z6H3"/>
<protein>
    <submittedName>
        <fullName evidence="1">Uncharacterized protein</fullName>
    </submittedName>
</protein>
<gene>
    <name evidence="1" type="ORF">SDC9_83063</name>
</gene>
<name>A0A644Z6H3_9ZZZZ</name>
<comment type="caution">
    <text evidence="1">The sequence shown here is derived from an EMBL/GenBank/DDBJ whole genome shotgun (WGS) entry which is preliminary data.</text>
</comment>
<accession>A0A644Z6H3</accession>
<organism evidence="1">
    <name type="scientific">bioreactor metagenome</name>
    <dbReference type="NCBI Taxonomy" id="1076179"/>
    <lineage>
        <taxon>unclassified sequences</taxon>
        <taxon>metagenomes</taxon>
        <taxon>ecological metagenomes</taxon>
    </lineage>
</organism>
<sequence length="105" mass="12524">MLCLPILVFSQAKKYVYARAEYNSKRYCIIHCNYDDGKGTPIMNEKGDILKFRTDIEFINYLANEGWEFVLRDSTGYYYYFKKPQSEFTEEELSDIIRTTNTKKK</sequence>
<proteinExistence type="predicted"/>
<dbReference type="EMBL" id="VSSQ01007616">
    <property type="protein sequence ID" value="MPM36466.1"/>
    <property type="molecule type" value="Genomic_DNA"/>
</dbReference>